<dbReference type="HAMAP" id="MF_00278">
    <property type="entry name" value="HisH"/>
    <property type="match status" value="1"/>
</dbReference>
<evidence type="ECO:0000256" key="6">
    <source>
        <dbReference type="ARBA" id="ARBA00023102"/>
    </source>
</evidence>
<evidence type="ECO:0000256" key="7">
    <source>
        <dbReference type="ARBA" id="ARBA00023239"/>
    </source>
</evidence>
<dbReference type="CDD" id="cd01748">
    <property type="entry name" value="GATase1_IGP_Synthase"/>
    <property type="match status" value="1"/>
</dbReference>
<dbReference type="GO" id="GO:0000107">
    <property type="term" value="F:imidazoleglycerol-phosphate synthase activity"/>
    <property type="evidence" value="ECO:0007669"/>
    <property type="project" value="UniProtKB-UniRule"/>
</dbReference>
<dbReference type="KEGG" id="pxi:J5O05_07130"/>
<feature type="domain" description="Glutamine amidotransferase" evidence="12">
    <location>
        <begin position="4"/>
        <end position="210"/>
    </location>
</feature>
<feature type="active site" evidence="10 11">
    <location>
        <position position="193"/>
    </location>
</feature>
<dbReference type="PIRSF" id="PIRSF000495">
    <property type="entry name" value="Amidotransf_hisH"/>
    <property type="match status" value="1"/>
</dbReference>
<dbReference type="PROSITE" id="PS51273">
    <property type="entry name" value="GATASE_TYPE_1"/>
    <property type="match status" value="1"/>
</dbReference>
<keyword evidence="7 10" id="KW-0456">Lyase</keyword>
<evidence type="ECO:0000256" key="5">
    <source>
        <dbReference type="ARBA" id="ARBA00022962"/>
    </source>
</evidence>
<evidence type="ECO:0000256" key="9">
    <source>
        <dbReference type="ARBA" id="ARBA00049534"/>
    </source>
</evidence>
<evidence type="ECO:0000256" key="1">
    <source>
        <dbReference type="ARBA" id="ARBA00005091"/>
    </source>
</evidence>
<dbReference type="EC" id="4.3.2.10" evidence="10"/>
<dbReference type="EMBL" id="CP072133">
    <property type="protein sequence ID" value="QTH72567.1"/>
    <property type="molecule type" value="Genomic_DNA"/>
</dbReference>
<keyword evidence="6 10" id="KW-0368">Histidine biosynthesis</keyword>
<dbReference type="EC" id="3.5.1.2" evidence="10"/>
<comment type="catalytic activity">
    <reaction evidence="9 10">
        <text>L-glutamine + H2O = L-glutamate + NH4(+)</text>
        <dbReference type="Rhea" id="RHEA:15889"/>
        <dbReference type="ChEBI" id="CHEBI:15377"/>
        <dbReference type="ChEBI" id="CHEBI:28938"/>
        <dbReference type="ChEBI" id="CHEBI:29985"/>
        <dbReference type="ChEBI" id="CHEBI:58359"/>
        <dbReference type="EC" id="3.5.1.2"/>
    </reaction>
</comment>
<organism evidence="13 14">
    <name type="scientific">Pseudoalteromonas xiamenensis</name>
    <dbReference type="NCBI Taxonomy" id="882626"/>
    <lineage>
        <taxon>Bacteria</taxon>
        <taxon>Pseudomonadati</taxon>
        <taxon>Pseudomonadota</taxon>
        <taxon>Gammaproteobacteria</taxon>
        <taxon>Alteromonadales</taxon>
        <taxon>Pseudoalteromonadaceae</taxon>
        <taxon>Pseudoalteromonas</taxon>
    </lineage>
</organism>
<keyword evidence="5 10" id="KW-0315">Glutamine amidotransferase</keyword>
<reference evidence="13" key="1">
    <citation type="submission" date="2021-03" db="EMBL/GenBank/DDBJ databases">
        <title>Complete Genome of Pseudoalteromonas xiamenensis STKMTI.2, a new potential marine bacterium producing anti-Vibrio compounds.</title>
        <authorList>
            <person name="Handayani D.P."/>
            <person name="Isnansetyo A."/>
            <person name="Istiqomah I."/>
            <person name="Jumina J."/>
        </authorList>
    </citation>
    <scope>NUCLEOTIDE SEQUENCE</scope>
    <source>
        <strain evidence="13">STKMTI.2</strain>
    </source>
</reference>
<dbReference type="InterPro" id="IPR010139">
    <property type="entry name" value="Imidazole-glycPsynth_HisH"/>
</dbReference>
<dbReference type="AlphaFoldDB" id="A0A975HM37"/>
<comment type="function">
    <text evidence="10">IGPS catalyzes the conversion of PRFAR and glutamine to IGP, AICAR and glutamate. The HisH subunit catalyzes the hydrolysis of glutamine to glutamate and ammonia as part of the synthesis of IGP and AICAR. The resulting ammonia molecule is channeled to the active site of HisF.</text>
</comment>
<dbReference type="InterPro" id="IPR029062">
    <property type="entry name" value="Class_I_gatase-like"/>
</dbReference>
<sequence length="212" mass="23945">MISVIDCQMGNIGSVVNIIKHIGHDAKIITTPEEVLAADKLIFPGVGHWNNGVTNLNASGLKPAIYEAVLENKTPLLGICLGMQLLFKESEEGNKEALGLIPGSVTRFKFDQSHKDPINPERKLRIPHMGWNVVNPVGEHPIFNDWAEESRFYFVHSFHANHVPPENQLMTCHYGYEFVCAVHKDNVWGVQFHPEKSHKFGMRLLKNFIENI</sequence>
<dbReference type="Proteomes" id="UP000664904">
    <property type="component" value="Chromosome"/>
</dbReference>
<dbReference type="PANTHER" id="PTHR42701">
    <property type="entry name" value="IMIDAZOLE GLYCEROL PHOSPHATE SYNTHASE SUBUNIT HISH"/>
    <property type="match status" value="1"/>
</dbReference>
<name>A0A975HM37_9GAMM</name>
<dbReference type="PANTHER" id="PTHR42701:SF1">
    <property type="entry name" value="IMIDAZOLE GLYCEROL PHOSPHATE SYNTHASE SUBUNIT HISH"/>
    <property type="match status" value="1"/>
</dbReference>
<evidence type="ECO:0000256" key="11">
    <source>
        <dbReference type="PIRSR" id="PIRSR000495-1"/>
    </source>
</evidence>
<evidence type="ECO:0000313" key="13">
    <source>
        <dbReference type="EMBL" id="QTH72567.1"/>
    </source>
</evidence>
<comment type="subunit">
    <text evidence="2 10">Heterodimer of HisH and HisF.</text>
</comment>
<keyword evidence="14" id="KW-1185">Reference proteome</keyword>
<keyword evidence="3 10" id="KW-0028">Amino-acid biosynthesis</keyword>
<evidence type="ECO:0000256" key="4">
    <source>
        <dbReference type="ARBA" id="ARBA00022801"/>
    </source>
</evidence>
<keyword evidence="4 10" id="KW-0378">Hydrolase</keyword>
<dbReference type="SUPFAM" id="SSF52317">
    <property type="entry name" value="Class I glutamine amidotransferase-like"/>
    <property type="match status" value="1"/>
</dbReference>
<gene>
    <name evidence="10 13" type="primary">hisH</name>
    <name evidence="13" type="ORF">J5O05_07130</name>
</gene>
<dbReference type="NCBIfam" id="TIGR01855">
    <property type="entry name" value="IMP_synth_hisH"/>
    <property type="match status" value="1"/>
</dbReference>
<dbReference type="GO" id="GO:0004359">
    <property type="term" value="F:glutaminase activity"/>
    <property type="evidence" value="ECO:0007669"/>
    <property type="project" value="UniProtKB-EC"/>
</dbReference>
<comment type="catalytic activity">
    <reaction evidence="8 10">
        <text>5-[(5-phospho-1-deoxy-D-ribulos-1-ylimino)methylamino]-1-(5-phospho-beta-D-ribosyl)imidazole-4-carboxamide + L-glutamine = D-erythro-1-(imidazol-4-yl)glycerol 3-phosphate + 5-amino-1-(5-phospho-beta-D-ribosyl)imidazole-4-carboxamide + L-glutamate + H(+)</text>
        <dbReference type="Rhea" id="RHEA:24793"/>
        <dbReference type="ChEBI" id="CHEBI:15378"/>
        <dbReference type="ChEBI" id="CHEBI:29985"/>
        <dbReference type="ChEBI" id="CHEBI:58278"/>
        <dbReference type="ChEBI" id="CHEBI:58359"/>
        <dbReference type="ChEBI" id="CHEBI:58475"/>
        <dbReference type="ChEBI" id="CHEBI:58525"/>
        <dbReference type="EC" id="4.3.2.10"/>
    </reaction>
</comment>
<evidence type="ECO:0000256" key="8">
    <source>
        <dbReference type="ARBA" id="ARBA00047838"/>
    </source>
</evidence>
<evidence type="ECO:0000259" key="12">
    <source>
        <dbReference type="Pfam" id="PF00117"/>
    </source>
</evidence>
<evidence type="ECO:0000313" key="14">
    <source>
        <dbReference type="Proteomes" id="UP000664904"/>
    </source>
</evidence>
<dbReference type="InterPro" id="IPR017926">
    <property type="entry name" value="GATASE"/>
</dbReference>
<comment type="pathway">
    <text evidence="1 10">Amino-acid biosynthesis; L-histidine biosynthesis; L-histidine from 5-phospho-alpha-D-ribose 1-diphosphate: step 5/9.</text>
</comment>
<dbReference type="GO" id="GO:0016829">
    <property type="term" value="F:lyase activity"/>
    <property type="evidence" value="ECO:0007669"/>
    <property type="project" value="UniProtKB-KW"/>
</dbReference>
<dbReference type="GO" id="GO:0005737">
    <property type="term" value="C:cytoplasm"/>
    <property type="evidence" value="ECO:0007669"/>
    <property type="project" value="UniProtKB-SubCell"/>
</dbReference>
<feature type="active site" description="Nucleophile" evidence="10 11">
    <location>
        <position position="80"/>
    </location>
</feature>
<evidence type="ECO:0000256" key="3">
    <source>
        <dbReference type="ARBA" id="ARBA00022605"/>
    </source>
</evidence>
<accession>A0A975HM37</accession>
<evidence type="ECO:0000256" key="10">
    <source>
        <dbReference type="HAMAP-Rule" id="MF_00278"/>
    </source>
</evidence>
<dbReference type="GO" id="GO:0000105">
    <property type="term" value="P:L-histidine biosynthetic process"/>
    <property type="evidence" value="ECO:0007669"/>
    <property type="project" value="UniProtKB-UniRule"/>
</dbReference>
<keyword evidence="10" id="KW-0963">Cytoplasm</keyword>
<evidence type="ECO:0000256" key="2">
    <source>
        <dbReference type="ARBA" id="ARBA00011152"/>
    </source>
</evidence>
<proteinExistence type="inferred from homology"/>
<comment type="subcellular location">
    <subcellularLocation>
        <location evidence="10">Cytoplasm</location>
    </subcellularLocation>
</comment>
<protein>
    <recommendedName>
        <fullName evidence="10">Imidazole glycerol phosphate synthase subunit HisH</fullName>
        <ecNumber evidence="10">4.3.2.10</ecNumber>
    </recommendedName>
    <alternativeName>
        <fullName evidence="10">IGP synthase glutaminase subunit</fullName>
        <ecNumber evidence="10">3.5.1.2</ecNumber>
    </alternativeName>
    <alternativeName>
        <fullName evidence="10">IGP synthase subunit HisH</fullName>
    </alternativeName>
    <alternativeName>
        <fullName evidence="10">ImGP synthase subunit HisH</fullName>
        <shortName evidence="10">IGPS subunit HisH</shortName>
    </alternativeName>
</protein>
<feature type="active site" evidence="10 11">
    <location>
        <position position="195"/>
    </location>
</feature>
<dbReference type="RefSeq" id="WP_208844191.1">
    <property type="nucleotide sequence ID" value="NZ_CP072133.1"/>
</dbReference>
<dbReference type="Pfam" id="PF00117">
    <property type="entry name" value="GATase"/>
    <property type="match status" value="1"/>
</dbReference>
<dbReference type="Gene3D" id="3.40.50.880">
    <property type="match status" value="1"/>
</dbReference>